<dbReference type="InterPro" id="IPR036380">
    <property type="entry name" value="Isochorismatase-like_sf"/>
</dbReference>
<comment type="caution">
    <text evidence="2">The sequence shown here is derived from an EMBL/GenBank/DDBJ whole genome shotgun (WGS) entry which is preliminary data.</text>
</comment>
<protein>
    <submittedName>
        <fullName evidence="2">Isochorismatase family protein</fullName>
    </submittedName>
</protein>
<dbReference type="InterPro" id="IPR050272">
    <property type="entry name" value="Isochorismatase-like_hydrls"/>
</dbReference>
<dbReference type="PANTHER" id="PTHR43540:SF1">
    <property type="entry name" value="ISOCHORISMATASE HYDROLASE"/>
    <property type="match status" value="1"/>
</dbReference>
<organism evidence="2 3">
    <name type="scientific">Streptomyces albus</name>
    <dbReference type="NCBI Taxonomy" id="1888"/>
    <lineage>
        <taxon>Bacteria</taxon>
        <taxon>Bacillati</taxon>
        <taxon>Actinomycetota</taxon>
        <taxon>Actinomycetes</taxon>
        <taxon>Kitasatosporales</taxon>
        <taxon>Streptomycetaceae</taxon>
        <taxon>Streptomyces</taxon>
    </lineage>
</organism>
<dbReference type="GeneID" id="75185263"/>
<dbReference type="Proteomes" id="UP000298111">
    <property type="component" value="Unassembled WGS sequence"/>
</dbReference>
<evidence type="ECO:0000256" key="1">
    <source>
        <dbReference type="SAM" id="MobiDB-lite"/>
    </source>
</evidence>
<feature type="region of interest" description="Disordered" evidence="1">
    <location>
        <begin position="223"/>
        <end position="246"/>
    </location>
</feature>
<gene>
    <name evidence="2" type="ORF">D8771_30175</name>
</gene>
<dbReference type="PANTHER" id="PTHR43540">
    <property type="entry name" value="PEROXYUREIDOACRYLATE/UREIDOACRYLATE AMIDOHYDROLASE-RELATED"/>
    <property type="match status" value="1"/>
</dbReference>
<sequence>MTAHDSPTDVTAATTDATTDATYARAGFGAPVRRGVRPALVVVDLTRGFTEPAFPTGADLTAVVTATGALVEAAHRARVPVIWTAIVYTPAEAQGHTVTWLEKAPGMRALTEGSEAVRLDPRLPSRPEDPLIVKKGASAFFGTSLAASLTALGADTVLVCGATTSGCVRATAVDAVQSGYPVLVPRACVGDRARGPHDAALFDIQAKYGDVIGQDDALAYLRHPDRPRTDRPQEEPCPTRPHHRVS</sequence>
<evidence type="ECO:0000313" key="2">
    <source>
        <dbReference type="EMBL" id="TGG76400.1"/>
    </source>
</evidence>
<dbReference type="RefSeq" id="WP_016467401.1">
    <property type="nucleotide sequence ID" value="NZ_BBQG01000024.1"/>
</dbReference>
<dbReference type="AlphaFoldDB" id="A0A6C1BWS1"/>
<dbReference type="SUPFAM" id="SSF52499">
    <property type="entry name" value="Isochorismatase-like hydrolases"/>
    <property type="match status" value="1"/>
</dbReference>
<accession>A0A6C1BWS1</accession>
<evidence type="ECO:0000313" key="3">
    <source>
        <dbReference type="Proteomes" id="UP000298111"/>
    </source>
</evidence>
<proteinExistence type="predicted"/>
<feature type="compositionally biased region" description="Basic and acidic residues" evidence="1">
    <location>
        <begin position="223"/>
        <end position="234"/>
    </location>
</feature>
<dbReference type="Pfam" id="PF00857">
    <property type="entry name" value="Isochorismatase"/>
    <property type="match status" value="1"/>
</dbReference>
<reference evidence="2 3" key="1">
    <citation type="submission" date="2018-10" db="EMBL/GenBank/DDBJ databases">
        <title>Isolation of pseudouridimycin from Streptomyces albus DSM 40763.</title>
        <authorList>
            <person name="Rosenqvist P."/>
            <person name="Metsae-Ketelae M."/>
            <person name="Virta P."/>
        </authorList>
    </citation>
    <scope>NUCLEOTIDE SEQUENCE [LARGE SCALE GENOMIC DNA]</scope>
    <source>
        <strain evidence="2 3">DSM 40763</strain>
    </source>
</reference>
<name>A0A6C1BWS1_9ACTN</name>
<dbReference type="Gene3D" id="3.40.50.850">
    <property type="entry name" value="Isochorismatase-like"/>
    <property type="match status" value="1"/>
</dbReference>
<dbReference type="InterPro" id="IPR000868">
    <property type="entry name" value="Isochorismatase-like_dom"/>
</dbReference>
<dbReference type="EMBL" id="RCIY01000106">
    <property type="protein sequence ID" value="TGG76400.1"/>
    <property type="molecule type" value="Genomic_DNA"/>
</dbReference>